<sequence length="380" mass="42649">MAKISGFSWEESSMRGVCVVRCGWVGGECVGKRVCVCGWLDDTTTTPSPPCIHTHTHTQTHTDSSSSELPLLNTPCCLKTDLNLLSENWHHYNSVSSIDSLIDLFLLHPVFCIWGQGGVCVCVEWRGWRWTGRKDQQTATGQEELQEPGNPKVEILLTSRIKYLAPSFPPTSPCARRKYKVKYLIPSLKQNKFNPRTNTGWELFYFPRSLSSVGLLSSQHLSLKRQKRKKERKPANEKTKWRATSWCSSSFSKAAGRQNLSKVKENFSQGAIRRISPSPKVQSRYLHSGSFVWTKEATSLDIVIKPPALNSLLFLNDHRLAIEKDFRTFLQLPPPPSRHPCPAHTRSHSDLSPSSPGSPTLPPSSPTSFCQGCDTMKLEA</sequence>
<name>V8P1Z1_OPHHA</name>
<dbReference type="Proteomes" id="UP000018936">
    <property type="component" value="Unassembled WGS sequence"/>
</dbReference>
<proteinExistence type="predicted"/>
<accession>V8P1Z1</accession>
<evidence type="ECO:0000313" key="3">
    <source>
        <dbReference type="Proteomes" id="UP000018936"/>
    </source>
</evidence>
<feature type="region of interest" description="Disordered" evidence="1">
    <location>
        <begin position="333"/>
        <end position="373"/>
    </location>
</feature>
<comment type="caution">
    <text evidence="2">The sequence shown here is derived from an EMBL/GenBank/DDBJ whole genome shotgun (WGS) entry which is preliminary data.</text>
</comment>
<feature type="non-terminal residue" evidence="2">
    <location>
        <position position="1"/>
    </location>
</feature>
<evidence type="ECO:0000256" key="1">
    <source>
        <dbReference type="SAM" id="MobiDB-lite"/>
    </source>
</evidence>
<dbReference type="EMBL" id="AZIM01001075">
    <property type="protein sequence ID" value="ETE68211.1"/>
    <property type="molecule type" value="Genomic_DNA"/>
</dbReference>
<reference evidence="2 3" key="1">
    <citation type="journal article" date="2013" name="Proc. Natl. Acad. Sci. U.S.A.">
        <title>The king cobra genome reveals dynamic gene evolution and adaptation in the snake venom system.</title>
        <authorList>
            <person name="Vonk F.J."/>
            <person name="Casewell N.R."/>
            <person name="Henkel C.V."/>
            <person name="Heimberg A.M."/>
            <person name="Jansen H.J."/>
            <person name="McCleary R.J."/>
            <person name="Kerkkamp H.M."/>
            <person name="Vos R.A."/>
            <person name="Guerreiro I."/>
            <person name="Calvete J.J."/>
            <person name="Wuster W."/>
            <person name="Woods A.E."/>
            <person name="Logan J.M."/>
            <person name="Harrison R.A."/>
            <person name="Castoe T.A."/>
            <person name="de Koning A.P."/>
            <person name="Pollock D.D."/>
            <person name="Yandell M."/>
            <person name="Calderon D."/>
            <person name="Renjifo C."/>
            <person name="Currier R.B."/>
            <person name="Salgado D."/>
            <person name="Pla D."/>
            <person name="Sanz L."/>
            <person name="Hyder A.S."/>
            <person name="Ribeiro J.M."/>
            <person name="Arntzen J.W."/>
            <person name="van den Thillart G.E."/>
            <person name="Boetzer M."/>
            <person name="Pirovano W."/>
            <person name="Dirks R.P."/>
            <person name="Spaink H.P."/>
            <person name="Duboule D."/>
            <person name="McGlinn E."/>
            <person name="Kini R.M."/>
            <person name="Richardson M.K."/>
        </authorList>
    </citation>
    <scope>NUCLEOTIDE SEQUENCE</scope>
    <source>
        <tissue evidence="2">Blood</tissue>
    </source>
</reference>
<evidence type="ECO:0000313" key="2">
    <source>
        <dbReference type="EMBL" id="ETE68211.1"/>
    </source>
</evidence>
<organism evidence="2 3">
    <name type="scientific">Ophiophagus hannah</name>
    <name type="common">King cobra</name>
    <name type="synonym">Naja hannah</name>
    <dbReference type="NCBI Taxonomy" id="8665"/>
    <lineage>
        <taxon>Eukaryota</taxon>
        <taxon>Metazoa</taxon>
        <taxon>Chordata</taxon>
        <taxon>Craniata</taxon>
        <taxon>Vertebrata</taxon>
        <taxon>Euteleostomi</taxon>
        <taxon>Lepidosauria</taxon>
        <taxon>Squamata</taxon>
        <taxon>Bifurcata</taxon>
        <taxon>Unidentata</taxon>
        <taxon>Episquamata</taxon>
        <taxon>Toxicofera</taxon>
        <taxon>Serpentes</taxon>
        <taxon>Colubroidea</taxon>
        <taxon>Elapidae</taxon>
        <taxon>Elapinae</taxon>
        <taxon>Ophiophagus</taxon>
    </lineage>
</organism>
<keyword evidence="3" id="KW-1185">Reference proteome</keyword>
<gene>
    <name evidence="2" type="ORF">L345_06003</name>
</gene>
<protein>
    <submittedName>
        <fullName evidence="2">Uncharacterized protein</fullName>
    </submittedName>
</protein>
<dbReference type="AlphaFoldDB" id="V8P1Z1"/>